<dbReference type="InterPro" id="IPR005182">
    <property type="entry name" value="YdbS-like_PH"/>
</dbReference>
<dbReference type="Pfam" id="PF03703">
    <property type="entry name" value="bPH_2"/>
    <property type="match status" value="3"/>
</dbReference>
<dbReference type="Proteomes" id="UP000642107">
    <property type="component" value="Unassembled WGS sequence"/>
</dbReference>
<sequence>MQVRSEAIDWVLPSPRQVRARCETALWWLGVPLTLSAAVALLWTRWAWLAAAVLALWLVWILATARPHVRGLAWTATDDAFVARSGWWVRSVRSLPWSRVRSVELSEGIIDTRLGIASLVVKVPGLGIPVKGLAPDEAKALRDELLARSAPDKVLPGEARGTAPVSSAPDSSVPVSAAPVAPDGSVVTDTEEPQHEPAPPPEPAEPAATPEAAEPDLDFPWFRAHPLSDVAESFSALLGLAGIGAYLALREAEDVGGVLDWATRTATDPRWASLAVAVVVAIALWSEVSRRRTWWALDDDVLHQRSTGRARTSTSVRLDRIDGVDLASSVGARLFGLAQLTVLVADGDEPMTVGHQRREAAEAMRERLLSHGAAHLDEVTAGPAPDAGSGSARSTAEHHPAPDADRPAPGGARTSGEHHAAPGDDRRPARVRLVRTDRRTVVRAFVLRDPVAAALVGSLVLAVVALTVPAAREGLFLAAGGVAFAGRRAWTQIDQGTGRTVERAGGDLHVASGLATRTEKTVRAGRVHAVRLGTRPQWWGADLWTVTVLTGSDDGSDDETDDDELSGALLPAADAATALTVAQEALPALARVDRRLLADLWPGARGVIHPDPTVDGAPVSVLRMPDRAWWLAPLTWRVRTAALAGDGLLVRTGRLAPRVTFVPLHRVQGVALEQGPLLRRARVVTVAVHLVDGPVKVDVGPLEAAAAQHLAAELAVAARKDLRVGTMSDAGGTLCA</sequence>
<feature type="transmembrane region" description="Helical" evidence="2">
    <location>
        <begin position="445"/>
        <end position="468"/>
    </location>
</feature>
<feature type="compositionally biased region" description="Low complexity" evidence="1">
    <location>
        <begin position="381"/>
        <end position="392"/>
    </location>
</feature>
<evidence type="ECO:0000256" key="1">
    <source>
        <dbReference type="SAM" id="MobiDB-lite"/>
    </source>
</evidence>
<feature type="transmembrane region" description="Helical" evidence="2">
    <location>
        <begin position="25"/>
        <end position="42"/>
    </location>
</feature>
<feature type="compositionally biased region" description="Low complexity" evidence="1">
    <location>
        <begin position="163"/>
        <end position="187"/>
    </location>
</feature>
<comment type="caution">
    <text evidence="4">The sequence shown here is derived from an EMBL/GenBank/DDBJ whole genome shotgun (WGS) entry which is preliminary data.</text>
</comment>
<dbReference type="EMBL" id="JACZDF010000001">
    <property type="protein sequence ID" value="MBD9698083.1"/>
    <property type="molecule type" value="Genomic_DNA"/>
</dbReference>
<dbReference type="PANTHER" id="PTHR34473">
    <property type="entry name" value="UPF0699 TRANSMEMBRANE PROTEIN YDBS"/>
    <property type="match status" value="1"/>
</dbReference>
<evidence type="ECO:0000256" key="2">
    <source>
        <dbReference type="SAM" id="Phobius"/>
    </source>
</evidence>
<feature type="region of interest" description="Disordered" evidence="1">
    <location>
        <begin position="378"/>
        <end position="432"/>
    </location>
</feature>
<evidence type="ECO:0000313" key="5">
    <source>
        <dbReference type="Proteomes" id="UP000642107"/>
    </source>
</evidence>
<organism evidence="4 5">
    <name type="scientific">Flavimobilis rhizosphaerae</name>
    <dbReference type="NCBI Taxonomy" id="2775421"/>
    <lineage>
        <taxon>Bacteria</taxon>
        <taxon>Bacillati</taxon>
        <taxon>Actinomycetota</taxon>
        <taxon>Actinomycetes</taxon>
        <taxon>Micrococcales</taxon>
        <taxon>Jonesiaceae</taxon>
        <taxon>Flavimobilis</taxon>
    </lineage>
</organism>
<reference evidence="4 5" key="1">
    <citation type="submission" date="2020-09" db="EMBL/GenBank/DDBJ databases">
        <title>Flavimobilis rhizosphaerae sp. nov., isolated from rhizosphere soil of Spartina alterniflora.</title>
        <authorList>
            <person name="Hanqin C."/>
        </authorList>
    </citation>
    <scope>NUCLEOTIDE SEQUENCE [LARGE SCALE GENOMIC DNA]</scope>
    <source>
        <strain evidence="4 5">GY 10621</strain>
    </source>
</reference>
<accession>A0ABR9DM68</accession>
<name>A0ABR9DM68_9MICO</name>
<feature type="transmembrane region" description="Helical" evidence="2">
    <location>
        <begin position="48"/>
        <end position="65"/>
    </location>
</feature>
<dbReference type="PANTHER" id="PTHR34473:SF3">
    <property type="entry name" value="TRANSMEMBRANE PROTEIN-RELATED"/>
    <property type="match status" value="1"/>
</dbReference>
<keyword evidence="2" id="KW-0812">Transmembrane</keyword>
<keyword evidence="5" id="KW-1185">Reference proteome</keyword>
<proteinExistence type="predicted"/>
<evidence type="ECO:0000259" key="3">
    <source>
        <dbReference type="Pfam" id="PF03703"/>
    </source>
</evidence>
<keyword evidence="2" id="KW-0472">Membrane</keyword>
<keyword evidence="2" id="KW-1133">Transmembrane helix</keyword>
<feature type="domain" description="YdbS-like PH" evidence="3">
    <location>
        <begin position="637"/>
        <end position="701"/>
    </location>
</feature>
<feature type="region of interest" description="Disordered" evidence="1">
    <location>
        <begin position="152"/>
        <end position="212"/>
    </location>
</feature>
<feature type="domain" description="YdbS-like PH" evidence="3">
    <location>
        <begin position="70"/>
        <end position="144"/>
    </location>
</feature>
<feature type="compositionally biased region" description="Basic and acidic residues" evidence="1">
    <location>
        <begin position="395"/>
        <end position="406"/>
    </location>
</feature>
<dbReference type="RefSeq" id="WP_192276937.1">
    <property type="nucleotide sequence ID" value="NZ_JACZDF010000001.1"/>
</dbReference>
<gene>
    <name evidence="4" type="ORF">IGS67_01035</name>
</gene>
<feature type="domain" description="YdbS-like PH" evidence="3">
    <location>
        <begin position="291"/>
        <end position="367"/>
    </location>
</feature>
<feature type="compositionally biased region" description="Basic and acidic residues" evidence="1">
    <location>
        <begin position="415"/>
        <end position="432"/>
    </location>
</feature>
<evidence type="ECO:0000313" key="4">
    <source>
        <dbReference type="EMBL" id="MBD9698083.1"/>
    </source>
</evidence>
<protein>
    <submittedName>
        <fullName evidence="4">PH domain-containing protein</fullName>
    </submittedName>
</protein>